<evidence type="ECO:0000256" key="2">
    <source>
        <dbReference type="SAM" id="SignalP"/>
    </source>
</evidence>
<keyword evidence="2" id="KW-0732">Signal</keyword>
<name>A0A5M4AXT2_9BACT</name>
<dbReference type="InterPro" id="IPR008928">
    <property type="entry name" value="6-hairpin_glycosidase_sf"/>
</dbReference>
<dbReference type="RefSeq" id="WP_027585883.1">
    <property type="nucleotide sequence ID" value="NZ_BLAX01000001.1"/>
</dbReference>
<dbReference type="Gene3D" id="1.50.10.10">
    <property type="match status" value="1"/>
</dbReference>
<dbReference type="GO" id="GO:0016787">
    <property type="term" value="F:hydrolase activity"/>
    <property type="evidence" value="ECO:0007669"/>
    <property type="project" value="UniProtKB-KW"/>
</dbReference>
<dbReference type="InterPro" id="IPR010905">
    <property type="entry name" value="Glyco_hydro_88"/>
</dbReference>
<dbReference type="InterPro" id="IPR052043">
    <property type="entry name" value="PolySaccharide_Degr_Enz"/>
</dbReference>
<organism evidence="3 4">
    <name type="scientific">Prolixibacter bellariivorans</name>
    <dbReference type="NCBI Taxonomy" id="314319"/>
    <lineage>
        <taxon>Bacteria</taxon>
        <taxon>Pseudomonadati</taxon>
        <taxon>Bacteroidota</taxon>
        <taxon>Bacteroidia</taxon>
        <taxon>Marinilabiliales</taxon>
        <taxon>Prolixibacteraceae</taxon>
        <taxon>Prolixibacter</taxon>
    </lineage>
</organism>
<protein>
    <submittedName>
        <fullName evidence="3">Family 88 glycosyl hydrolase</fullName>
    </submittedName>
</protein>
<sequence length="403" mass="46169">MKLTMFRGKALTLFLLGLIFTQCVQSDKKDQSADNVGLKMAIKMADSEIAHFPNAASVDFKPEGKWDYTGGLIASSMMKLWNVTGDQKYFDYAKSYADQFIGEDGSIKGYKRSDFNLDRLNSGKFLFPLYEQTHEEKYKKAIFILRDQLNDQPRTSEGGFWHKKRYTNQMWLDGLYMGAPFYAQYAKVFNEPQDFEDVINQFLIVNEHTYNSEVGLNYHGWDESKEQHWANPATGCSSQFWGRAMGWYSMALVDALDFIPENYPRRDKLITILNQVAAGITKWQDKKSGLWYQVLDQRNRESNYLEASASCMFVYTLLKATRLHYIDSSYKAVAVKGFDGILKNFIKKNKDGTISLTNVCAVAGLGGNPYRDGTYEYYIKEPVRDNDPKGVGPFILACLEIKN</sequence>
<reference evidence="3 4" key="1">
    <citation type="submission" date="2019-10" db="EMBL/GenBank/DDBJ databases">
        <title>Prolixibacter strains distinguished by the presence of nitrate reductase genes were adept at nitrate-dependent anaerobic corrosion of metallic iron and carbon steel.</title>
        <authorList>
            <person name="Iino T."/>
            <person name="Shono N."/>
            <person name="Ito K."/>
            <person name="Nakamura R."/>
            <person name="Sueoka K."/>
            <person name="Harayama S."/>
            <person name="Ohkuma M."/>
        </authorList>
    </citation>
    <scope>NUCLEOTIDE SEQUENCE [LARGE SCALE GENOMIC DNA]</scope>
    <source>
        <strain evidence="3 4">JCM 13498</strain>
    </source>
</reference>
<dbReference type="Pfam" id="PF07470">
    <property type="entry name" value="Glyco_hydro_88"/>
    <property type="match status" value="1"/>
</dbReference>
<keyword evidence="1 3" id="KW-0378">Hydrolase</keyword>
<dbReference type="InterPro" id="IPR012341">
    <property type="entry name" value="6hp_glycosidase-like_sf"/>
</dbReference>
<dbReference type="EMBL" id="BLAX01000001">
    <property type="protein sequence ID" value="GET32498.1"/>
    <property type="molecule type" value="Genomic_DNA"/>
</dbReference>
<evidence type="ECO:0000313" key="4">
    <source>
        <dbReference type="Proteomes" id="UP000391834"/>
    </source>
</evidence>
<accession>A0A5M4AXT2</accession>
<feature type="chain" id="PRO_5024350950" evidence="2">
    <location>
        <begin position="26"/>
        <end position="403"/>
    </location>
</feature>
<evidence type="ECO:0000256" key="1">
    <source>
        <dbReference type="ARBA" id="ARBA00022801"/>
    </source>
</evidence>
<dbReference type="SUPFAM" id="SSF48208">
    <property type="entry name" value="Six-hairpin glycosidases"/>
    <property type="match status" value="1"/>
</dbReference>
<comment type="caution">
    <text evidence="3">The sequence shown here is derived from an EMBL/GenBank/DDBJ whole genome shotgun (WGS) entry which is preliminary data.</text>
</comment>
<dbReference type="Proteomes" id="UP000391834">
    <property type="component" value="Unassembled WGS sequence"/>
</dbReference>
<dbReference type="PANTHER" id="PTHR33886">
    <property type="entry name" value="UNSATURATED RHAMNOGALACTURONAN HYDROLASE (EUROFUNG)"/>
    <property type="match status" value="1"/>
</dbReference>
<gene>
    <name evidence="3" type="ORF">PbJCM13498_13610</name>
</gene>
<evidence type="ECO:0000313" key="3">
    <source>
        <dbReference type="EMBL" id="GET32498.1"/>
    </source>
</evidence>
<dbReference type="PANTHER" id="PTHR33886:SF8">
    <property type="entry name" value="UNSATURATED RHAMNOGALACTURONAN HYDROLASE (EUROFUNG)"/>
    <property type="match status" value="1"/>
</dbReference>
<dbReference type="AlphaFoldDB" id="A0A5M4AXT2"/>
<feature type="signal peptide" evidence="2">
    <location>
        <begin position="1"/>
        <end position="25"/>
    </location>
</feature>
<proteinExistence type="predicted"/>
<keyword evidence="4" id="KW-1185">Reference proteome</keyword>
<dbReference type="GO" id="GO:0005975">
    <property type="term" value="P:carbohydrate metabolic process"/>
    <property type="evidence" value="ECO:0007669"/>
    <property type="project" value="InterPro"/>
</dbReference>